<dbReference type="Proteomes" id="UP000049983">
    <property type="component" value="Unassembled WGS sequence"/>
</dbReference>
<evidence type="ECO:0000313" key="2">
    <source>
        <dbReference type="Proteomes" id="UP000049983"/>
    </source>
</evidence>
<keyword evidence="2" id="KW-1185">Reference proteome</keyword>
<evidence type="ECO:0000313" key="1">
    <source>
        <dbReference type="EMBL" id="CTQ78582.1"/>
    </source>
</evidence>
<accession>A0A0M6ZJ37</accession>
<dbReference type="RefSeq" id="WP_144436165.1">
    <property type="nucleotide sequence ID" value="NZ_CANKXR010000001.1"/>
</dbReference>
<protein>
    <submittedName>
        <fullName evidence="1">Uncharacterized protein</fullName>
    </submittedName>
</protein>
<dbReference type="AlphaFoldDB" id="A0A0M6ZJ37"/>
<sequence length="89" mass="9605">MQQTATRQFITAVASVGRDILGAGHPLISKIEAAGTTVDAETVDEIQKALSALPEETRDTLMSAVHKHMREDISAIWGQLPHAESNEPN</sequence>
<dbReference type="EMBL" id="CXWC01000015">
    <property type="protein sequence ID" value="CTQ78582.1"/>
    <property type="molecule type" value="Genomic_DNA"/>
</dbReference>
<dbReference type="STRING" id="311410.LA5095_05140"/>
<dbReference type="GeneID" id="97672954"/>
<gene>
    <name evidence="1" type="ORF">LA5096_05715</name>
</gene>
<dbReference type="OrthoDB" id="7876886at2"/>
<reference evidence="2" key="1">
    <citation type="submission" date="2015-07" db="EMBL/GenBank/DDBJ databases">
        <authorList>
            <person name="Rodrigo-Torres Lidia"/>
            <person name="Arahal R.David."/>
        </authorList>
    </citation>
    <scope>NUCLEOTIDE SEQUENCE [LARGE SCALE GENOMIC DNA]</scope>
    <source>
        <strain evidence="2">CECT 5096</strain>
    </source>
</reference>
<proteinExistence type="predicted"/>
<name>A0A0M6ZJ37_9HYPH</name>
<organism evidence="1 2">
    <name type="scientific">Roseibium album</name>
    <dbReference type="NCBI Taxonomy" id="311410"/>
    <lineage>
        <taxon>Bacteria</taxon>
        <taxon>Pseudomonadati</taxon>
        <taxon>Pseudomonadota</taxon>
        <taxon>Alphaproteobacteria</taxon>
        <taxon>Hyphomicrobiales</taxon>
        <taxon>Stappiaceae</taxon>
        <taxon>Roseibium</taxon>
    </lineage>
</organism>